<sequence length="108" mass="10927">MLILALTGVGRGFVAMASEASYSLAGVTVPICHSGRGEASIPSDPAHPVQHDCCDACALLAPTLLPAAPVLTTPAAVEHHAAHAAALAWSPHLARLRGPRLSRGPPSA</sequence>
<comment type="caution">
    <text evidence="1">The sequence shown here is derived from an EMBL/GenBank/DDBJ whole genome shotgun (WGS) entry which is preliminary data.</text>
</comment>
<reference evidence="1 2" key="2">
    <citation type="submission" date="2019-02" db="EMBL/GenBank/DDBJ databases">
        <title>'Lichenibacterium ramalinii' gen. nov. sp. nov., 'Lichenibacterium minor' gen. nov. sp. nov.</title>
        <authorList>
            <person name="Pankratov T."/>
        </authorList>
    </citation>
    <scope>NUCLEOTIDE SEQUENCE [LARGE SCALE GENOMIC DNA]</scope>
    <source>
        <strain evidence="1 2">RmlP026</strain>
    </source>
</reference>
<evidence type="ECO:0008006" key="3">
    <source>
        <dbReference type="Google" id="ProtNLM"/>
    </source>
</evidence>
<dbReference type="AlphaFoldDB" id="A0A4Q2UB19"/>
<name>A0A4Q2UB19_9HYPH</name>
<reference evidence="1 2" key="1">
    <citation type="submission" date="2018-12" db="EMBL/GenBank/DDBJ databases">
        <authorList>
            <person name="Grouzdev D.S."/>
            <person name="Krutkina M.S."/>
        </authorList>
    </citation>
    <scope>NUCLEOTIDE SEQUENCE [LARGE SCALE GENOMIC DNA]</scope>
    <source>
        <strain evidence="1 2">RmlP026</strain>
    </source>
</reference>
<evidence type="ECO:0000313" key="1">
    <source>
        <dbReference type="EMBL" id="RYC32347.1"/>
    </source>
</evidence>
<keyword evidence="2" id="KW-1185">Reference proteome</keyword>
<gene>
    <name evidence="1" type="ORF">D3273_08090</name>
</gene>
<dbReference type="InterPro" id="IPR021333">
    <property type="entry name" value="DUF2946"/>
</dbReference>
<protein>
    <recommendedName>
        <fullName evidence="3">DUF2946 domain-containing protein</fullName>
    </recommendedName>
</protein>
<accession>A0A4Q2UB19</accession>
<dbReference type="EMBL" id="QYBB01000007">
    <property type="protein sequence ID" value="RYC32347.1"/>
    <property type="molecule type" value="Genomic_DNA"/>
</dbReference>
<organism evidence="1 2">
    <name type="scientific">Lichenibacterium minor</name>
    <dbReference type="NCBI Taxonomy" id="2316528"/>
    <lineage>
        <taxon>Bacteria</taxon>
        <taxon>Pseudomonadati</taxon>
        <taxon>Pseudomonadota</taxon>
        <taxon>Alphaproteobacteria</taxon>
        <taxon>Hyphomicrobiales</taxon>
        <taxon>Lichenihabitantaceae</taxon>
        <taxon>Lichenibacterium</taxon>
    </lineage>
</organism>
<evidence type="ECO:0000313" key="2">
    <source>
        <dbReference type="Proteomes" id="UP000290759"/>
    </source>
</evidence>
<dbReference type="Proteomes" id="UP000290759">
    <property type="component" value="Unassembled WGS sequence"/>
</dbReference>
<dbReference type="RefSeq" id="WP_129225314.1">
    <property type="nucleotide sequence ID" value="NZ_QYBB01000007.1"/>
</dbReference>
<dbReference type="Pfam" id="PF11162">
    <property type="entry name" value="DUF2946"/>
    <property type="match status" value="1"/>
</dbReference>
<proteinExistence type="predicted"/>